<evidence type="ECO:0008006" key="4">
    <source>
        <dbReference type="Google" id="ProtNLM"/>
    </source>
</evidence>
<dbReference type="EMBL" id="AOIW01000066">
    <property type="protein sequence ID" value="ELZ30120.1"/>
    <property type="molecule type" value="Genomic_DNA"/>
</dbReference>
<organism evidence="2 3">
    <name type="scientific">Halorubrum distributum JCM 10247</name>
    <dbReference type="NCBI Taxonomy" id="1227486"/>
    <lineage>
        <taxon>Archaea</taxon>
        <taxon>Methanobacteriati</taxon>
        <taxon>Methanobacteriota</taxon>
        <taxon>Stenosarchaea group</taxon>
        <taxon>Halobacteria</taxon>
        <taxon>Halobacteriales</taxon>
        <taxon>Haloferacaceae</taxon>
        <taxon>Halorubrum</taxon>
        <taxon>Halorubrum distributum group</taxon>
    </lineage>
</organism>
<dbReference type="RefSeq" id="WP_007345886.1">
    <property type="nucleotide sequence ID" value="NZ_AOIW01000066.1"/>
</dbReference>
<feature type="region of interest" description="Disordered" evidence="1">
    <location>
        <begin position="74"/>
        <end position="101"/>
    </location>
</feature>
<evidence type="ECO:0000313" key="3">
    <source>
        <dbReference type="Proteomes" id="UP000011572"/>
    </source>
</evidence>
<accession>M0D3W0</accession>
<comment type="caution">
    <text evidence="2">The sequence shown here is derived from an EMBL/GenBank/DDBJ whole genome shotgun (WGS) entry which is preliminary data.</text>
</comment>
<evidence type="ECO:0000313" key="2">
    <source>
        <dbReference type="EMBL" id="ELZ30120.1"/>
    </source>
</evidence>
<dbReference type="PATRIC" id="fig|1227486.3.peg.2595"/>
<dbReference type="Proteomes" id="UP000011572">
    <property type="component" value="Unassembled WGS sequence"/>
</dbReference>
<reference evidence="2 3" key="1">
    <citation type="journal article" date="2014" name="PLoS Genet.">
        <title>Phylogenetically driven sequencing of extremely halophilic archaea reveals strategies for static and dynamic osmo-response.</title>
        <authorList>
            <person name="Becker E.A."/>
            <person name="Seitzer P.M."/>
            <person name="Tritt A."/>
            <person name="Larsen D."/>
            <person name="Krusor M."/>
            <person name="Yao A.I."/>
            <person name="Wu D."/>
            <person name="Madern D."/>
            <person name="Eisen J.A."/>
            <person name="Darling A.E."/>
            <person name="Facciotti M.T."/>
        </authorList>
    </citation>
    <scope>NUCLEOTIDE SEQUENCE [LARGE SCALE GENOMIC DNA]</scope>
    <source>
        <strain evidence="2 3">JCM 10247</strain>
    </source>
</reference>
<sequence length="212" mass="24007">MPYTDPHVAAPSLWAVRQEYGPDFQVSVIEPDDVDQRQRRLSIEEAVIAVYRRESGENTTANFGRIIEGYKRSSRRSGGFTGGELSEGETEPNSVSGVGPLPWTDADEPTSRSWMGLNWTAPEPLTNAYGLPTDPGVYRIWDPEEPEPLEYIGQSGNLKSRLYRYRRNRDEALVFSYALVDDGDEKHKREQVETDLIGAHWLATEESPQDQF</sequence>
<evidence type="ECO:0000256" key="1">
    <source>
        <dbReference type="SAM" id="MobiDB-lite"/>
    </source>
</evidence>
<gene>
    <name evidence="2" type="ORF">C473_13419</name>
</gene>
<protein>
    <recommendedName>
        <fullName evidence="4">GIY-YIG domain-containing protein</fullName>
    </recommendedName>
</protein>
<name>M0D3W0_9EURY</name>
<proteinExistence type="predicted"/>
<dbReference type="AlphaFoldDB" id="M0D3W0"/>